<reference evidence="2" key="1">
    <citation type="submission" date="2022-04" db="EMBL/GenBank/DDBJ databases">
        <authorList>
            <person name="Ren T."/>
        </authorList>
    </citation>
    <scope>NUCLEOTIDE SEQUENCE</scope>
    <source>
        <strain evidence="2">F63249</strain>
    </source>
</reference>
<accession>A0ABT0H8N5</accession>
<gene>
    <name evidence="2" type="ORF">MUY34_08805</name>
</gene>
<keyword evidence="3" id="KW-1185">Reference proteome</keyword>
<dbReference type="Gene3D" id="3.40.630.30">
    <property type="match status" value="1"/>
</dbReference>
<dbReference type="SUPFAM" id="SSF55729">
    <property type="entry name" value="Acyl-CoA N-acyltransferases (Nat)"/>
    <property type="match status" value="1"/>
</dbReference>
<feature type="domain" description="N-acetyltransferase" evidence="1">
    <location>
        <begin position="46"/>
        <end position="191"/>
    </location>
</feature>
<protein>
    <submittedName>
        <fullName evidence="2">GNAT family N-acetyltransferase</fullName>
    </submittedName>
</protein>
<dbReference type="PROSITE" id="PS51186">
    <property type="entry name" value="GNAT"/>
    <property type="match status" value="1"/>
</dbReference>
<dbReference type="Proteomes" id="UP001203687">
    <property type="component" value="Unassembled WGS sequence"/>
</dbReference>
<proteinExistence type="predicted"/>
<dbReference type="Pfam" id="PF00583">
    <property type="entry name" value="Acetyltransf_1"/>
    <property type="match status" value="1"/>
</dbReference>
<evidence type="ECO:0000313" key="3">
    <source>
        <dbReference type="Proteomes" id="UP001203687"/>
    </source>
</evidence>
<dbReference type="RefSeq" id="WP_248412754.1">
    <property type="nucleotide sequence ID" value="NZ_JALPQF010000007.1"/>
</dbReference>
<dbReference type="InterPro" id="IPR016181">
    <property type="entry name" value="Acyl_CoA_acyltransferase"/>
</dbReference>
<sequence length="210" mass="24787">MIILIKNGNLKPIFNGLLTRFYSSTNFIGVELHTENLKNCDAKLNISIRPFKNSDINALNEELRHRRLVDENIPNCYVAQINTNDTVYRQWVFKHHQNERIAIYFGPIFPKLKKDEAIIEGVFTHTDYRGLRIMPKAVYEILNQAHYSHLKRVIAFVDEQNIASLKGFYRVGFEPYIIRKEQWLFFKRKVSFIPLHSEVEKSYLNLISNI</sequence>
<dbReference type="EMBL" id="JALPQF010000007">
    <property type="protein sequence ID" value="MCK8480718.1"/>
    <property type="molecule type" value="Genomic_DNA"/>
</dbReference>
<evidence type="ECO:0000259" key="1">
    <source>
        <dbReference type="PROSITE" id="PS51186"/>
    </source>
</evidence>
<name>A0ABT0H8N5_9FLAO</name>
<organism evidence="2 3">
    <name type="scientific">Psychroserpens algicola</name>
    <dbReference type="NCBI Taxonomy" id="1719034"/>
    <lineage>
        <taxon>Bacteria</taxon>
        <taxon>Pseudomonadati</taxon>
        <taxon>Bacteroidota</taxon>
        <taxon>Flavobacteriia</taxon>
        <taxon>Flavobacteriales</taxon>
        <taxon>Flavobacteriaceae</taxon>
        <taxon>Psychroserpens</taxon>
    </lineage>
</organism>
<evidence type="ECO:0000313" key="2">
    <source>
        <dbReference type="EMBL" id="MCK8480718.1"/>
    </source>
</evidence>
<dbReference type="InterPro" id="IPR000182">
    <property type="entry name" value="GNAT_dom"/>
</dbReference>
<comment type="caution">
    <text evidence="2">The sequence shown here is derived from an EMBL/GenBank/DDBJ whole genome shotgun (WGS) entry which is preliminary data.</text>
</comment>